<protein>
    <submittedName>
        <fullName evidence="1">Uncharacterized protein</fullName>
    </submittedName>
</protein>
<reference evidence="2" key="1">
    <citation type="submission" date="2014-03" db="EMBL/GenBank/DDBJ databases">
        <title>The Genome Sequence of Puccinia striiformis f. sp. tritici PST-78.</title>
        <authorList>
            <consortium name="The Broad Institute Genome Sequencing Platform"/>
            <person name="Cuomo C."/>
            <person name="Hulbert S."/>
            <person name="Chen X."/>
            <person name="Walker B."/>
            <person name="Young S.K."/>
            <person name="Zeng Q."/>
            <person name="Gargeya S."/>
            <person name="Fitzgerald M."/>
            <person name="Haas B."/>
            <person name="Abouelleil A."/>
            <person name="Alvarado L."/>
            <person name="Arachchi H.M."/>
            <person name="Berlin A.M."/>
            <person name="Chapman S.B."/>
            <person name="Goldberg J."/>
            <person name="Griggs A."/>
            <person name="Gujja S."/>
            <person name="Hansen M."/>
            <person name="Howarth C."/>
            <person name="Imamovic A."/>
            <person name="Larimer J."/>
            <person name="McCowan C."/>
            <person name="Montmayeur A."/>
            <person name="Murphy C."/>
            <person name="Neiman D."/>
            <person name="Pearson M."/>
            <person name="Priest M."/>
            <person name="Roberts A."/>
            <person name="Saif S."/>
            <person name="Shea T."/>
            <person name="Sisk P."/>
            <person name="Sykes S."/>
            <person name="Wortman J."/>
            <person name="Nusbaum C."/>
            <person name="Birren B."/>
        </authorList>
    </citation>
    <scope>NUCLEOTIDE SEQUENCE [LARGE SCALE GENOMIC DNA]</scope>
    <source>
        <strain evidence="2">race PST-78</strain>
    </source>
</reference>
<dbReference type="EMBL" id="AJIL01000217">
    <property type="protein sequence ID" value="KNE91160.1"/>
    <property type="molecule type" value="Genomic_DNA"/>
</dbReference>
<accession>A0A0L0UVW2</accession>
<sequence>MPTPPHQRRCNRVSARPRLIGTPRKLCVYIWIAALTAAATMASPVEGKALVIEPASSTISKTDCVHAPHHDSLEPNGTDPVVCKDCGRLPCRCVVRDYDLGW</sequence>
<evidence type="ECO:0000313" key="1">
    <source>
        <dbReference type="EMBL" id="KNE91160.1"/>
    </source>
</evidence>
<organism evidence="1 2">
    <name type="scientific">Puccinia striiformis f. sp. tritici PST-78</name>
    <dbReference type="NCBI Taxonomy" id="1165861"/>
    <lineage>
        <taxon>Eukaryota</taxon>
        <taxon>Fungi</taxon>
        <taxon>Dikarya</taxon>
        <taxon>Basidiomycota</taxon>
        <taxon>Pucciniomycotina</taxon>
        <taxon>Pucciniomycetes</taxon>
        <taxon>Pucciniales</taxon>
        <taxon>Pucciniaceae</taxon>
        <taxon>Puccinia</taxon>
    </lineage>
</organism>
<evidence type="ECO:0000313" key="2">
    <source>
        <dbReference type="Proteomes" id="UP000054564"/>
    </source>
</evidence>
<dbReference type="Proteomes" id="UP000054564">
    <property type="component" value="Unassembled WGS sequence"/>
</dbReference>
<gene>
    <name evidence="1" type="ORF">PSTG_15415</name>
</gene>
<dbReference type="AlphaFoldDB" id="A0A0L0UVW2"/>
<name>A0A0L0UVW2_9BASI</name>
<keyword evidence="2" id="KW-1185">Reference proteome</keyword>
<comment type="caution">
    <text evidence="1">The sequence shown here is derived from an EMBL/GenBank/DDBJ whole genome shotgun (WGS) entry which is preliminary data.</text>
</comment>
<proteinExistence type="predicted"/>